<dbReference type="KEGG" id="nno:NONO_c48790"/>
<evidence type="ECO:0000313" key="2">
    <source>
        <dbReference type="EMBL" id="AHH19663.1"/>
    </source>
</evidence>
<dbReference type="GO" id="GO:0016887">
    <property type="term" value="F:ATP hydrolysis activity"/>
    <property type="evidence" value="ECO:0007669"/>
    <property type="project" value="InterPro"/>
</dbReference>
<dbReference type="PRINTS" id="PR00038">
    <property type="entry name" value="HTHLUXR"/>
</dbReference>
<sequence>MVRTGLVSDLTSYVGRRSESADVRRLLGSARLVTLTGPGGVGKTRLAFRIAADAARAFRDGVYFVELAEIRGHEHLVATVADRIDLQLRSGQPAIDRVLEYLRDREVLLVLDNCEHVLGASAESVAALLTHCAKVTVLATSRQSLGVPGERTFRVPPLAVPPGTPAPSELMRYDSSRLFAERAAAQTDFDITPRNAADVARLCRRLEGVPLAIELAAARMRSLPLRQICERLDHSLTLLTTGSPVSPERHRTLRATIEWSYELCSRAERLVWSRASVFAGSFDLGAAEFVCGGDGVEPAAVLDVIDGLVHKSVLERDGTEDARYRMLETIREFGQDELRAAADDTRIARRHRDWFDRLSARADAEWIGPAQSSWVWRLRRDHANLRAALEWSLTEPGEAANALPTALRIVEYWTLRGANREARDRLDRALAATAPDHPDRARGLVTSAQYSVWLSDIDGTETRLDEAEQIAARRGDEPVAAFADVVRAQVAKIRLEDELSAELAAATVPVFRAHGDARNELRALLHHGIANTAGSPATGLRILRDMTQRCAELDETYYRDMALFGIAMIEVMSGRPDAAESAARQALASTRLRDSRFGDAYHLETLAWCAAGRGEFERAAISFGAAATAWDLVGADPAATMPRPHGRFRDMTTNALGANAFEAAYAAGRALSREQARRYALREDADSSDHEAGRSPLTARELEVAELVAQGMTNREIAGRLVIAPRTADTHVRHILTKLDFGKRAQIAAWMAGRVHR</sequence>
<protein>
    <submittedName>
        <fullName evidence="2">Putative transcriptional regulator</fullName>
    </submittedName>
</protein>
<dbReference type="InterPro" id="IPR027417">
    <property type="entry name" value="P-loop_NTPase"/>
</dbReference>
<dbReference type="STRING" id="1415166.NONO_c48790"/>
<evidence type="ECO:0000313" key="3">
    <source>
        <dbReference type="Proteomes" id="UP000019150"/>
    </source>
</evidence>
<dbReference type="Pfam" id="PF13401">
    <property type="entry name" value="AAA_22"/>
    <property type="match status" value="1"/>
</dbReference>
<dbReference type="PANTHER" id="PTHR47691:SF3">
    <property type="entry name" value="HTH-TYPE TRANSCRIPTIONAL REGULATOR RV0890C-RELATED"/>
    <property type="match status" value="1"/>
</dbReference>
<feature type="domain" description="HTH luxR-type" evidence="1">
    <location>
        <begin position="690"/>
        <end position="755"/>
    </location>
</feature>
<dbReference type="Proteomes" id="UP000019150">
    <property type="component" value="Chromosome"/>
</dbReference>
<dbReference type="GO" id="GO:0003677">
    <property type="term" value="F:DNA binding"/>
    <property type="evidence" value="ECO:0007669"/>
    <property type="project" value="InterPro"/>
</dbReference>
<evidence type="ECO:0000259" key="1">
    <source>
        <dbReference type="PROSITE" id="PS50043"/>
    </source>
</evidence>
<dbReference type="GO" id="GO:0006355">
    <property type="term" value="P:regulation of DNA-templated transcription"/>
    <property type="evidence" value="ECO:0007669"/>
    <property type="project" value="InterPro"/>
</dbReference>
<dbReference type="Gene3D" id="1.10.10.10">
    <property type="entry name" value="Winged helix-like DNA-binding domain superfamily/Winged helix DNA-binding domain"/>
    <property type="match status" value="1"/>
</dbReference>
<dbReference type="PATRIC" id="fig|1415166.3.peg.5032"/>
<dbReference type="Pfam" id="PF00196">
    <property type="entry name" value="GerE"/>
    <property type="match status" value="1"/>
</dbReference>
<dbReference type="eggNOG" id="COG2197">
    <property type="taxonomic scope" value="Bacteria"/>
</dbReference>
<dbReference type="PRINTS" id="PR00364">
    <property type="entry name" value="DISEASERSIST"/>
</dbReference>
<reference evidence="2 3" key="1">
    <citation type="journal article" date="2014" name="Appl. Environ. Microbiol.">
        <title>Insights into the Microbial Degradation of Rubber and Gutta-Percha by Analysis of the Complete Genome of Nocardia nova SH22a.</title>
        <authorList>
            <person name="Luo Q."/>
            <person name="Hiessl S."/>
            <person name="Poehlein A."/>
            <person name="Daniel R."/>
            <person name="Steinbuchel A."/>
        </authorList>
    </citation>
    <scope>NUCLEOTIDE SEQUENCE [LARGE SCALE GENOMIC DNA]</scope>
    <source>
        <strain evidence="2">SH22a</strain>
    </source>
</reference>
<dbReference type="HOGENOM" id="CLU_004665_5_3_11"/>
<dbReference type="Gene3D" id="3.40.50.300">
    <property type="entry name" value="P-loop containing nucleotide triphosphate hydrolases"/>
    <property type="match status" value="1"/>
</dbReference>
<dbReference type="SMART" id="SM00421">
    <property type="entry name" value="HTH_LUXR"/>
    <property type="match status" value="1"/>
</dbReference>
<dbReference type="InterPro" id="IPR036388">
    <property type="entry name" value="WH-like_DNA-bd_sf"/>
</dbReference>
<dbReference type="OrthoDB" id="136365at2"/>
<organism evidence="2 3">
    <name type="scientific">Nocardia nova SH22a</name>
    <dbReference type="NCBI Taxonomy" id="1415166"/>
    <lineage>
        <taxon>Bacteria</taxon>
        <taxon>Bacillati</taxon>
        <taxon>Actinomycetota</taxon>
        <taxon>Actinomycetes</taxon>
        <taxon>Mycobacteriales</taxon>
        <taxon>Nocardiaceae</taxon>
        <taxon>Nocardia</taxon>
    </lineage>
</organism>
<accession>W5TL11</accession>
<dbReference type="eggNOG" id="COG3903">
    <property type="taxonomic scope" value="Bacteria"/>
</dbReference>
<proteinExistence type="predicted"/>
<dbReference type="CDD" id="cd06170">
    <property type="entry name" value="LuxR_C_like"/>
    <property type="match status" value="1"/>
</dbReference>
<dbReference type="InterPro" id="IPR016032">
    <property type="entry name" value="Sig_transdc_resp-reg_C-effctor"/>
</dbReference>
<dbReference type="SUPFAM" id="SSF52540">
    <property type="entry name" value="P-loop containing nucleoside triphosphate hydrolases"/>
    <property type="match status" value="1"/>
</dbReference>
<dbReference type="InterPro" id="IPR000792">
    <property type="entry name" value="Tscrpt_reg_LuxR_C"/>
</dbReference>
<dbReference type="SUPFAM" id="SSF46894">
    <property type="entry name" value="C-terminal effector domain of the bipartite response regulators"/>
    <property type="match status" value="1"/>
</dbReference>
<gene>
    <name evidence="2" type="ORF">NONO_c48790</name>
</gene>
<dbReference type="PROSITE" id="PS50043">
    <property type="entry name" value="HTH_LUXR_2"/>
    <property type="match status" value="1"/>
</dbReference>
<dbReference type="InterPro" id="IPR049945">
    <property type="entry name" value="AAA_22"/>
</dbReference>
<name>W5TL11_9NOCA</name>
<dbReference type="PANTHER" id="PTHR47691">
    <property type="entry name" value="REGULATOR-RELATED"/>
    <property type="match status" value="1"/>
</dbReference>
<keyword evidence="3" id="KW-1185">Reference proteome</keyword>
<dbReference type="EMBL" id="CP006850">
    <property type="protein sequence ID" value="AHH19663.1"/>
    <property type="molecule type" value="Genomic_DNA"/>
</dbReference>
<dbReference type="AlphaFoldDB" id="W5TL11"/>
<dbReference type="RefSeq" id="WP_025351055.1">
    <property type="nucleotide sequence ID" value="NZ_CP006850.1"/>
</dbReference>